<keyword evidence="7" id="KW-1185">Reference proteome</keyword>
<dbReference type="GO" id="GO:0017004">
    <property type="term" value="P:cytochrome complex assembly"/>
    <property type="evidence" value="ECO:0007669"/>
    <property type="project" value="UniProtKB-KW"/>
</dbReference>
<gene>
    <name evidence="6" type="ORF">OB69_03815</name>
</gene>
<dbReference type="PANTHER" id="PTHR42852">
    <property type="entry name" value="THIOL:DISULFIDE INTERCHANGE PROTEIN DSBE"/>
    <property type="match status" value="1"/>
</dbReference>
<keyword evidence="4" id="KW-0676">Redox-active center</keyword>
<dbReference type="GO" id="GO:0016491">
    <property type="term" value="F:oxidoreductase activity"/>
    <property type="evidence" value="ECO:0007669"/>
    <property type="project" value="InterPro"/>
</dbReference>
<dbReference type="InterPro" id="IPR036249">
    <property type="entry name" value="Thioredoxin-like_sf"/>
</dbReference>
<comment type="subcellular location">
    <subcellularLocation>
        <location evidence="1">Cell envelope</location>
    </subcellularLocation>
</comment>
<proteinExistence type="predicted"/>
<organism evidence="6 7">
    <name type="scientific">Roseivirga seohaensis subsp. aquiponti</name>
    <dbReference type="NCBI Taxonomy" id="1566026"/>
    <lineage>
        <taxon>Bacteria</taxon>
        <taxon>Pseudomonadati</taxon>
        <taxon>Bacteroidota</taxon>
        <taxon>Cytophagia</taxon>
        <taxon>Cytophagales</taxon>
        <taxon>Roseivirgaceae</taxon>
        <taxon>Roseivirga</taxon>
    </lineage>
</organism>
<dbReference type="RefSeq" id="WP_053222356.1">
    <property type="nucleotide sequence ID" value="NZ_JSVA01000004.1"/>
</dbReference>
<accession>A0A0L8APH5</accession>
<keyword evidence="3" id="KW-1015">Disulfide bond</keyword>
<dbReference type="EMBL" id="JSVA01000004">
    <property type="protein sequence ID" value="KOF04120.1"/>
    <property type="molecule type" value="Genomic_DNA"/>
</dbReference>
<dbReference type="Pfam" id="PF14289">
    <property type="entry name" value="DUF4369"/>
    <property type="match status" value="1"/>
</dbReference>
<dbReference type="CDD" id="cd02966">
    <property type="entry name" value="TlpA_like_family"/>
    <property type="match status" value="1"/>
</dbReference>
<dbReference type="Gene3D" id="3.40.30.10">
    <property type="entry name" value="Glutaredoxin"/>
    <property type="match status" value="1"/>
</dbReference>
<dbReference type="InterPro" id="IPR050553">
    <property type="entry name" value="Thioredoxin_ResA/DsbE_sf"/>
</dbReference>
<evidence type="ECO:0000256" key="2">
    <source>
        <dbReference type="ARBA" id="ARBA00022748"/>
    </source>
</evidence>
<dbReference type="PROSITE" id="PS00194">
    <property type="entry name" value="THIOREDOXIN_1"/>
    <property type="match status" value="1"/>
</dbReference>
<keyword evidence="2" id="KW-0201">Cytochrome c-type biogenesis</keyword>
<dbReference type="GO" id="GO:0016209">
    <property type="term" value="F:antioxidant activity"/>
    <property type="evidence" value="ECO:0007669"/>
    <property type="project" value="InterPro"/>
</dbReference>
<dbReference type="InterPro" id="IPR013766">
    <property type="entry name" value="Thioredoxin_domain"/>
</dbReference>
<dbReference type="InterPro" id="IPR017937">
    <property type="entry name" value="Thioredoxin_CS"/>
</dbReference>
<evidence type="ECO:0000259" key="5">
    <source>
        <dbReference type="PROSITE" id="PS51352"/>
    </source>
</evidence>
<feature type="domain" description="Thioredoxin" evidence="5">
    <location>
        <begin position="223"/>
        <end position="365"/>
    </location>
</feature>
<evidence type="ECO:0000256" key="3">
    <source>
        <dbReference type="ARBA" id="ARBA00023157"/>
    </source>
</evidence>
<dbReference type="SUPFAM" id="SSF52833">
    <property type="entry name" value="Thioredoxin-like"/>
    <property type="match status" value="1"/>
</dbReference>
<dbReference type="Proteomes" id="UP000036908">
    <property type="component" value="Unassembled WGS sequence"/>
</dbReference>
<evidence type="ECO:0000256" key="1">
    <source>
        <dbReference type="ARBA" id="ARBA00004196"/>
    </source>
</evidence>
<evidence type="ECO:0000313" key="7">
    <source>
        <dbReference type="Proteomes" id="UP000036908"/>
    </source>
</evidence>
<name>A0A0L8APH5_9BACT</name>
<dbReference type="PROSITE" id="PS51352">
    <property type="entry name" value="THIOREDOXIN_2"/>
    <property type="match status" value="1"/>
</dbReference>
<dbReference type="PATRIC" id="fig|1566026.4.peg.2534"/>
<reference evidence="7" key="1">
    <citation type="submission" date="2014-11" db="EMBL/GenBank/DDBJ databases">
        <title>Genome sequencing of Roseivirga sp. D-25.</title>
        <authorList>
            <person name="Selvaratnam C."/>
            <person name="Thevarajoo S."/>
            <person name="Goh K.M."/>
            <person name="Eee R."/>
            <person name="Chan K.-G."/>
            <person name="Chong C.S."/>
        </authorList>
    </citation>
    <scope>NUCLEOTIDE SEQUENCE [LARGE SCALE GENOMIC DNA]</scope>
    <source>
        <strain evidence="7">D-25</strain>
    </source>
</reference>
<dbReference type="PANTHER" id="PTHR42852:SF6">
    <property type="entry name" value="THIOL:DISULFIDE INTERCHANGE PROTEIN DSBE"/>
    <property type="match status" value="1"/>
</dbReference>
<comment type="caution">
    <text evidence="6">The sequence shown here is derived from an EMBL/GenBank/DDBJ whole genome shotgun (WGS) entry which is preliminary data.</text>
</comment>
<dbReference type="GO" id="GO:0030313">
    <property type="term" value="C:cell envelope"/>
    <property type="evidence" value="ECO:0007669"/>
    <property type="project" value="UniProtKB-SubCell"/>
</dbReference>
<dbReference type="InterPro" id="IPR000866">
    <property type="entry name" value="AhpC/TSA"/>
</dbReference>
<evidence type="ECO:0000256" key="4">
    <source>
        <dbReference type="ARBA" id="ARBA00023284"/>
    </source>
</evidence>
<protein>
    <recommendedName>
        <fullName evidence="5">Thioredoxin domain-containing protein</fullName>
    </recommendedName>
</protein>
<dbReference type="AlphaFoldDB" id="A0A0L8APH5"/>
<dbReference type="InterPro" id="IPR025380">
    <property type="entry name" value="DUF4369"/>
</dbReference>
<evidence type="ECO:0000313" key="6">
    <source>
        <dbReference type="EMBL" id="KOF04120.1"/>
    </source>
</evidence>
<dbReference type="Pfam" id="PF00578">
    <property type="entry name" value="AhpC-TSA"/>
    <property type="match status" value="1"/>
</dbReference>
<dbReference type="PROSITE" id="PS51257">
    <property type="entry name" value="PROKAR_LIPOPROTEIN"/>
    <property type="match status" value="1"/>
</dbReference>
<dbReference type="OrthoDB" id="6399635at2"/>
<sequence length="366" mass="41984">MKNLSTSIVIISLTILISCQDKPVSKGYLINGIAKNVPDSTQVLLYLYPKMDVIADSAIVLNEEFQFKGNVSRPTLAHLRIIKSRDDRTFWLENQGIDFVGQEGSFSEGKVSGSNTQKESELLLERKDSIFKEMGKLEAMVTKENRDSLFVFYEQMQYVVIDINKGFIKDYPNSYESLTQLNWSKEMMGSEETEQLFSQINEKLRSTEEGKAIEEFIAINRNLKVGDKYIDFEQANVDGQTIQLSELKGKYTLIEFWASWCGPCRAFNPELVELYELYNDQGFEILGVSLDSNKEKWEKAIEKDGLTWPNVSDLKGDNNEAAMIYGVRDIPDNFLIDENGIIIDRFIRGEKLQMRLKQLFNEKDGL</sequence>